<proteinExistence type="predicted"/>
<comment type="caution">
    <text evidence="1">The sequence shown here is derived from an EMBL/GenBank/DDBJ whole genome shotgun (WGS) entry which is preliminary data.</text>
</comment>
<sequence>GLDDAQVQRGDAIDAHVAGHLLVLEGLARVLTATGRTDRTVRDRHTVRGAQTAEIPALHTAGEALTDRGAGDVDELADDEVIGLDLGADREQRVLGHAELGDLALRLDLGGGELAALRLRQVHGLACAGAELQRHVAVLVLGAVAEHLTVAQLQHSHG</sequence>
<dbReference type="Proteomes" id="UP000032274">
    <property type="component" value="Unassembled WGS sequence"/>
</dbReference>
<reference evidence="1 2" key="1">
    <citation type="submission" date="2015-01" db="EMBL/GenBank/DDBJ databases">
        <title>Characterization of Swiss Staphylococcus aureus strains involved in food poisoning.</title>
        <authorList>
            <person name="Crovadore J."/>
            <person name="Chablais R."/>
            <person name="Tonacini J."/>
            <person name="Schnyder B."/>
            <person name="Lefort F."/>
        </authorList>
    </citation>
    <scope>NUCLEOTIDE SEQUENCE [LARGE SCALE GENOMIC DNA]</scope>
    <source>
        <strain evidence="1 2">SA-120</strain>
    </source>
</reference>
<gene>
    <name evidence="1" type="ORF">QU38_02110</name>
</gene>
<dbReference type="AlphaFoldDB" id="A0AA40JPT9"/>
<organism evidence="1 2">
    <name type="scientific">Staphylococcus aureus</name>
    <dbReference type="NCBI Taxonomy" id="1280"/>
    <lineage>
        <taxon>Bacteria</taxon>
        <taxon>Bacillati</taxon>
        <taxon>Bacillota</taxon>
        <taxon>Bacilli</taxon>
        <taxon>Bacillales</taxon>
        <taxon>Staphylococcaceae</taxon>
        <taxon>Staphylococcus</taxon>
    </lineage>
</organism>
<evidence type="ECO:0000313" key="2">
    <source>
        <dbReference type="Proteomes" id="UP000032274"/>
    </source>
</evidence>
<protein>
    <submittedName>
        <fullName evidence="1">Uncharacterized protein</fullName>
    </submittedName>
</protein>
<accession>A0AA40JPT9</accession>
<dbReference type="EMBL" id="JXIG01000455">
    <property type="protein sequence ID" value="KIU01346.1"/>
    <property type="molecule type" value="Genomic_DNA"/>
</dbReference>
<feature type="non-terminal residue" evidence="1">
    <location>
        <position position="1"/>
    </location>
</feature>
<feature type="non-terminal residue" evidence="1">
    <location>
        <position position="158"/>
    </location>
</feature>
<evidence type="ECO:0000313" key="1">
    <source>
        <dbReference type="EMBL" id="KIU01346.1"/>
    </source>
</evidence>
<name>A0AA40JPT9_STAAU</name>